<dbReference type="EMBL" id="JBBPBK010000011">
    <property type="protein sequence ID" value="KAK9275329.1"/>
    <property type="molecule type" value="Genomic_DNA"/>
</dbReference>
<evidence type="ECO:0000313" key="2">
    <source>
        <dbReference type="EMBL" id="KAK9275329.1"/>
    </source>
</evidence>
<keyword evidence="3" id="KW-1185">Reference proteome</keyword>
<gene>
    <name evidence="2" type="ORF">L1049_022593</name>
</gene>
<accession>A0AAP0RCN7</accession>
<dbReference type="AlphaFoldDB" id="A0AAP0RCN7"/>
<sequence>MAQLDQNLCIEEKQNNEKNGKTSISLEREGKKREKEEMSSNVVQPNPPLHNTHIHTYTHPRGWKKEEKSCCHKYPSATSQKNPHLHHCLSLKKNLYFFTFFPLPDLCGLFGTLCLGQSFHRENRKARTFSITPSPLSISSFSPHPLFLYLHYFLPISLS</sequence>
<reference evidence="2 3" key="1">
    <citation type="journal article" date="2024" name="Plant J.">
        <title>Genome sequences and population genomics reveal climatic adaptation and genomic divergence between two closely related sweetgum species.</title>
        <authorList>
            <person name="Xu W.Q."/>
            <person name="Ren C.Q."/>
            <person name="Zhang X.Y."/>
            <person name="Comes H.P."/>
            <person name="Liu X.H."/>
            <person name="Li Y.G."/>
            <person name="Kettle C.J."/>
            <person name="Jalonen R."/>
            <person name="Gaisberger H."/>
            <person name="Ma Y.Z."/>
            <person name="Qiu Y.X."/>
        </authorList>
    </citation>
    <scope>NUCLEOTIDE SEQUENCE [LARGE SCALE GENOMIC DNA]</scope>
    <source>
        <strain evidence="2">Hangzhou</strain>
    </source>
</reference>
<proteinExistence type="predicted"/>
<protein>
    <submittedName>
        <fullName evidence="2">Uncharacterized protein</fullName>
    </submittedName>
</protein>
<feature type="region of interest" description="Disordered" evidence="1">
    <location>
        <begin position="1"/>
        <end position="53"/>
    </location>
</feature>
<dbReference type="Proteomes" id="UP001415857">
    <property type="component" value="Unassembled WGS sequence"/>
</dbReference>
<organism evidence="2 3">
    <name type="scientific">Liquidambar formosana</name>
    <name type="common">Formosan gum</name>
    <dbReference type="NCBI Taxonomy" id="63359"/>
    <lineage>
        <taxon>Eukaryota</taxon>
        <taxon>Viridiplantae</taxon>
        <taxon>Streptophyta</taxon>
        <taxon>Embryophyta</taxon>
        <taxon>Tracheophyta</taxon>
        <taxon>Spermatophyta</taxon>
        <taxon>Magnoliopsida</taxon>
        <taxon>eudicotyledons</taxon>
        <taxon>Gunneridae</taxon>
        <taxon>Pentapetalae</taxon>
        <taxon>Saxifragales</taxon>
        <taxon>Altingiaceae</taxon>
        <taxon>Liquidambar</taxon>
    </lineage>
</organism>
<comment type="caution">
    <text evidence="2">The sequence shown here is derived from an EMBL/GenBank/DDBJ whole genome shotgun (WGS) entry which is preliminary data.</text>
</comment>
<feature type="compositionally biased region" description="Basic and acidic residues" evidence="1">
    <location>
        <begin position="10"/>
        <end position="38"/>
    </location>
</feature>
<evidence type="ECO:0000256" key="1">
    <source>
        <dbReference type="SAM" id="MobiDB-lite"/>
    </source>
</evidence>
<name>A0AAP0RCN7_LIQFO</name>
<evidence type="ECO:0000313" key="3">
    <source>
        <dbReference type="Proteomes" id="UP001415857"/>
    </source>
</evidence>